<keyword evidence="2 5" id="KW-0812">Transmembrane</keyword>
<keyword evidence="3 5" id="KW-1133">Transmembrane helix</keyword>
<dbReference type="InterPro" id="IPR051617">
    <property type="entry name" value="UNC-93-like_regulator"/>
</dbReference>
<feature type="transmembrane region" description="Helical" evidence="5">
    <location>
        <begin position="148"/>
        <end position="168"/>
    </location>
</feature>
<proteinExistence type="predicted"/>
<keyword evidence="7" id="KW-1185">Reference proteome</keyword>
<dbReference type="GeneID" id="87953150"/>
<evidence type="ECO:0000256" key="2">
    <source>
        <dbReference type="ARBA" id="ARBA00022692"/>
    </source>
</evidence>
<dbReference type="Gene3D" id="1.20.1250.20">
    <property type="entry name" value="MFS general substrate transporter like domains"/>
    <property type="match status" value="1"/>
</dbReference>
<evidence type="ECO:0000256" key="3">
    <source>
        <dbReference type="ARBA" id="ARBA00022989"/>
    </source>
</evidence>
<evidence type="ECO:0000256" key="1">
    <source>
        <dbReference type="ARBA" id="ARBA00004141"/>
    </source>
</evidence>
<dbReference type="InterPro" id="IPR011701">
    <property type="entry name" value="MFS"/>
</dbReference>
<dbReference type="SUPFAM" id="SSF103473">
    <property type="entry name" value="MFS general substrate transporter"/>
    <property type="match status" value="1"/>
</dbReference>
<dbReference type="Pfam" id="PF07690">
    <property type="entry name" value="MFS_1"/>
    <property type="match status" value="1"/>
</dbReference>
<dbReference type="PANTHER" id="PTHR23294:SF19">
    <property type="entry name" value="DUF895 DOMAIN MEMBRANE PROTEIN-RELATED"/>
    <property type="match status" value="1"/>
</dbReference>
<feature type="transmembrane region" description="Helical" evidence="5">
    <location>
        <begin position="97"/>
        <end position="117"/>
    </location>
</feature>
<sequence length="498" mass="55154">MAQPVPYSGSKEDDKIIPANIDIKDVDDYDARNVGAEPEADEIDHAYLNASKLTRFFRGTLFQMIMFGALSFVGPAMSDAISNLGGGGLSTPYLANLAQSLQYAMSCVMTLFGGPLINKVGIKYSCLIAALTFPLGGSGYYVNAKFKVDWYLLFSRVLGGFTAGFLYVGETTAMLSYPHVHERGRYLGIWSAMRSSGSVLGGAINFSTNAKTSSAGGIRWSTYLIFIGFECTGVIWALLLSQTKRVRRSDATRVPYSKDITWKAEFVALWKHAQNKRTWLVFMPAFYSFFYGGVYGTYLSLHFSVRARALSTLLVPCATIIMVMGYGAMLDNKKWSQKKRAWIALSMWAIPQALCMIWTGIEYSKFAKEGKIAYDYGTHGRRWAEAYLPYFIIFTTGYWTQLSIYWILGTFSTDVKSSSRTGGLFRAFETAGQAVSYAINSNTGDKRIPLYVLCALFALSVPSLAALIRLIPEKPADNDDVAEGQVIMAKEQMEQATS</sequence>
<feature type="transmembrane region" description="Helical" evidence="5">
    <location>
        <begin position="387"/>
        <end position="408"/>
    </location>
</feature>
<dbReference type="Proteomes" id="UP001329825">
    <property type="component" value="Chromosome 1"/>
</dbReference>
<protein>
    <recommendedName>
        <fullName evidence="8">Major facilitator superfamily (MFS) profile domain-containing protein</fullName>
    </recommendedName>
</protein>
<dbReference type="PANTHER" id="PTHR23294">
    <property type="entry name" value="ET TRANSLATION PRODUCT-RELATED"/>
    <property type="match status" value="1"/>
</dbReference>
<keyword evidence="4 5" id="KW-0472">Membrane</keyword>
<evidence type="ECO:0000256" key="5">
    <source>
        <dbReference type="SAM" id="Phobius"/>
    </source>
</evidence>
<gene>
    <name evidence="6" type="ORF">IL334_001019</name>
</gene>
<reference evidence="6 7" key="1">
    <citation type="submission" date="2024-01" db="EMBL/GenBank/DDBJ databases">
        <title>Comparative genomics of Cryptococcus and Kwoniella reveals pathogenesis evolution and contrasting modes of karyotype evolution via chromosome fusion or intercentromeric recombination.</title>
        <authorList>
            <person name="Coelho M.A."/>
            <person name="David-Palma M."/>
            <person name="Shea T."/>
            <person name="Bowers K."/>
            <person name="McGinley-Smith S."/>
            <person name="Mohammad A.W."/>
            <person name="Gnirke A."/>
            <person name="Yurkov A.M."/>
            <person name="Nowrousian M."/>
            <person name="Sun S."/>
            <person name="Cuomo C.A."/>
            <person name="Heitman J."/>
        </authorList>
    </citation>
    <scope>NUCLEOTIDE SEQUENCE [LARGE SCALE GENOMIC DNA]</scope>
    <source>
        <strain evidence="6">CBS 11374</strain>
    </source>
</reference>
<evidence type="ECO:0008006" key="8">
    <source>
        <dbReference type="Google" id="ProtNLM"/>
    </source>
</evidence>
<feature type="transmembrane region" description="Helical" evidence="5">
    <location>
        <begin position="189"/>
        <end position="208"/>
    </location>
</feature>
<evidence type="ECO:0000256" key="4">
    <source>
        <dbReference type="ARBA" id="ARBA00023136"/>
    </source>
</evidence>
<dbReference type="InterPro" id="IPR036259">
    <property type="entry name" value="MFS_trans_sf"/>
</dbReference>
<feature type="transmembrane region" description="Helical" evidence="5">
    <location>
        <begin position="341"/>
        <end position="361"/>
    </location>
</feature>
<feature type="transmembrane region" description="Helical" evidence="5">
    <location>
        <begin position="124"/>
        <end position="142"/>
    </location>
</feature>
<feature type="transmembrane region" description="Helical" evidence="5">
    <location>
        <begin position="56"/>
        <end position="77"/>
    </location>
</feature>
<comment type="subcellular location">
    <subcellularLocation>
        <location evidence="1">Membrane</location>
        <topology evidence="1">Multi-pass membrane protein</topology>
    </subcellularLocation>
</comment>
<dbReference type="EMBL" id="CP141881">
    <property type="protein sequence ID" value="WRT64090.1"/>
    <property type="molecule type" value="Genomic_DNA"/>
</dbReference>
<organism evidence="6 7">
    <name type="scientific">Kwoniella shivajii</name>
    <dbReference type="NCBI Taxonomy" id="564305"/>
    <lineage>
        <taxon>Eukaryota</taxon>
        <taxon>Fungi</taxon>
        <taxon>Dikarya</taxon>
        <taxon>Basidiomycota</taxon>
        <taxon>Agaricomycotina</taxon>
        <taxon>Tremellomycetes</taxon>
        <taxon>Tremellales</taxon>
        <taxon>Cryptococcaceae</taxon>
        <taxon>Kwoniella</taxon>
    </lineage>
</organism>
<evidence type="ECO:0000313" key="6">
    <source>
        <dbReference type="EMBL" id="WRT64090.1"/>
    </source>
</evidence>
<feature type="transmembrane region" description="Helical" evidence="5">
    <location>
        <begin position="310"/>
        <end position="329"/>
    </location>
</feature>
<feature type="transmembrane region" description="Helical" evidence="5">
    <location>
        <begin position="220"/>
        <end position="240"/>
    </location>
</feature>
<feature type="transmembrane region" description="Helical" evidence="5">
    <location>
        <begin position="450"/>
        <end position="471"/>
    </location>
</feature>
<feature type="transmembrane region" description="Helical" evidence="5">
    <location>
        <begin position="279"/>
        <end position="298"/>
    </location>
</feature>
<accession>A0ABZ1CQS3</accession>
<name>A0ABZ1CQS3_9TREE</name>
<evidence type="ECO:0000313" key="7">
    <source>
        <dbReference type="Proteomes" id="UP001329825"/>
    </source>
</evidence>
<dbReference type="RefSeq" id="XP_062788830.1">
    <property type="nucleotide sequence ID" value="XM_062932779.1"/>
</dbReference>